<keyword evidence="3" id="KW-0731">Sigma factor</keyword>
<dbReference type="PANTHER" id="PTHR43133:SF50">
    <property type="entry name" value="ECF RNA POLYMERASE SIGMA FACTOR SIGM"/>
    <property type="match status" value="1"/>
</dbReference>
<dbReference type="SUPFAM" id="SSF88659">
    <property type="entry name" value="Sigma3 and sigma4 domains of RNA polymerase sigma factors"/>
    <property type="match status" value="1"/>
</dbReference>
<evidence type="ECO:0000256" key="5">
    <source>
        <dbReference type="ARBA" id="ARBA00023163"/>
    </source>
</evidence>
<keyword evidence="4" id="KW-0238">DNA-binding</keyword>
<dbReference type="Proteomes" id="UP001500618">
    <property type="component" value="Unassembled WGS sequence"/>
</dbReference>
<keyword evidence="5" id="KW-0804">Transcription</keyword>
<dbReference type="RefSeq" id="WP_344315571.1">
    <property type="nucleotide sequence ID" value="NZ_BAAANY010000058.1"/>
</dbReference>
<dbReference type="Gene3D" id="1.10.10.10">
    <property type="entry name" value="Winged helix-like DNA-binding domain superfamily/Winged helix DNA-binding domain"/>
    <property type="match status" value="1"/>
</dbReference>
<dbReference type="InterPro" id="IPR013249">
    <property type="entry name" value="RNA_pol_sigma70_r4_t2"/>
</dbReference>
<keyword evidence="8" id="KW-1185">Reference proteome</keyword>
<dbReference type="InterPro" id="IPR036388">
    <property type="entry name" value="WH-like_DNA-bd_sf"/>
</dbReference>
<keyword evidence="2" id="KW-0805">Transcription regulation</keyword>
<evidence type="ECO:0000313" key="8">
    <source>
        <dbReference type="Proteomes" id="UP001500618"/>
    </source>
</evidence>
<dbReference type="PANTHER" id="PTHR43133">
    <property type="entry name" value="RNA POLYMERASE ECF-TYPE SIGMA FACTO"/>
    <property type="match status" value="1"/>
</dbReference>
<gene>
    <name evidence="7" type="ORF">GCM10009765_84310</name>
</gene>
<comment type="similarity">
    <text evidence="1">Belongs to the sigma-70 factor family. ECF subfamily.</text>
</comment>
<evidence type="ECO:0000256" key="4">
    <source>
        <dbReference type="ARBA" id="ARBA00023125"/>
    </source>
</evidence>
<dbReference type="InterPro" id="IPR039425">
    <property type="entry name" value="RNA_pol_sigma-70-like"/>
</dbReference>
<sequence length="111" mass="12016">MVAGGGRNIAVSKWRRAKRYALLLRKSADPHPVMVETSPDRVVVMEAIGKLPRNQAETIALHYIADLPVAEIAECMRVSVGTVKSRLARGRAALAEILGDRAADLSKVGKE</sequence>
<comment type="caution">
    <text evidence="7">The sequence shown here is derived from an EMBL/GenBank/DDBJ whole genome shotgun (WGS) entry which is preliminary data.</text>
</comment>
<dbReference type="EMBL" id="BAAANY010000058">
    <property type="protein sequence ID" value="GAA1723474.1"/>
    <property type="molecule type" value="Genomic_DNA"/>
</dbReference>
<name>A0ABP4VH49_9ACTN</name>
<accession>A0ABP4VH49</accession>
<organism evidence="7 8">
    <name type="scientific">Fodinicola feengrottensis</name>
    <dbReference type="NCBI Taxonomy" id="435914"/>
    <lineage>
        <taxon>Bacteria</taxon>
        <taxon>Bacillati</taxon>
        <taxon>Actinomycetota</taxon>
        <taxon>Actinomycetes</taxon>
        <taxon>Mycobacteriales</taxon>
        <taxon>Fodinicola</taxon>
    </lineage>
</organism>
<evidence type="ECO:0000256" key="2">
    <source>
        <dbReference type="ARBA" id="ARBA00023015"/>
    </source>
</evidence>
<evidence type="ECO:0000256" key="1">
    <source>
        <dbReference type="ARBA" id="ARBA00010641"/>
    </source>
</evidence>
<evidence type="ECO:0000256" key="3">
    <source>
        <dbReference type="ARBA" id="ARBA00023082"/>
    </source>
</evidence>
<dbReference type="CDD" id="cd06171">
    <property type="entry name" value="Sigma70_r4"/>
    <property type="match status" value="1"/>
</dbReference>
<reference evidence="8" key="1">
    <citation type="journal article" date="2019" name="Int. J. Syst. Evol. Microbiol.">
        <title>The Global Catalogue of Microorganisms (GCM) 10K type strain sequencing project: providing services to taxonomists for standard genome sequencing and annotation.</title>
        <authorList>
            <consortium name="The Broad Institute Genomics Platform"/>
            <consortium name="The Broad Institute Genome Sequencing Center for Infectious Disease"/>
            <person name="Wu L."/>
            <person name="Ma J."/>
        </authorList>
    </citation>
    <scope>NUCLEOTIDE SEQUENCE [LARGE SCALE GENOMIC DNA]</scope>
    <source>
        <strain evidence="8">JCM 14718</strain>
    </source>
</reference>
<evidence type="ECO:0000259" key="6">
    <source>
        <dbReference type="Pfam" id="PF08281"/>
    </source>
</evidence>
<feature type="domain" description="RNA polymerase sigma factor 70 region 4 type 2" evidence="6">
    <location>
        <begin position="43"/>
        <end position="94"/>
    </location>
</feature>
<dbReference type="Pfam" id="PF08281">
    <property type="entry name" value="Sigma70_r4_2"/>
    <property type="match status" value="1"/>
</dbReference>
<evidence type="ECO:0000313" key="7">
    <source>
        <dbReference type="EMBL" id="GAA1723474.1"/>
    </source>
</evidence>
<dbReference type="InterPro" id="IPR013324">
    <property type="entry name" value="RNA_pol_sigma_r3/r4-like"/>
</dbReference>
<protein>
    <recommendedName>
        <fullName evidence="6">RNA polymerase sigma factor 70 region 4 type 2 domain-containing protein</fullName>
    </recommendedName>
</protein>
<proteinExistence type="inferred from homology"/>